<dbReference type="Pfam" id="PF12680">
    <property type="entry name" value="SnoaL_2"/>
    <property type="match status" value="1"/>
</dbReference>
<evidence type="ECO:0000313" key="2">
    <source>
        <dbReference type="EMBL" id="QBF46231.1"/>
    </source>
</evidence>
<dbReference type="SUPFAM" id="SSF54427">
    <property type="entry name" value="NTF2-like"/>
    <property type="match status" value="1"/>
</dbReference>
<evidence type="ECO:0000313" key="3">
    <source>
        <dbReference type="Proteomes" id="UP000290408"/>
    </source>
</evidence>
<dbReference type="RefSeq" id="WP_130629455.1">
    <property type="nucleotide sequence ID" value="NZ_CP036164.1"/>
</dbReference>
<gene>
    <name evidence="2" type="ORF">EXU32_08185</name>
</gene>
<dbReference type="InterPro" id="IPR037401">
    <property type="entry name" value="SnoaL-like"/>
</dbReference>
<dbReference type="EMBL" id="CP036164">
    <property type="protein sequence ID" value="QBF46231.1"/>
    <property type="molecule type" value="Genomic_DNA"/>
</dbReference>
<evidence type="ECO:0000259" key="1">
    <source>
        <dbReference type="Pfam" id="PF12680"/>
    </source>
</evidence>
<name>A0A4P6MRG4_9MICO</name>
<dbReference type="OrthoDB" id="1163083at2"/>
<proteinExistence type="predicted"/>
<reference evidence="2 3" key="1">
    <citation type="submission" date="2019-02" db="EMBL/GenBank/DDBJ databases">
        <title>Genomic data mining of an Antarctic deep-sea actinobacterium, Janibacterlimosus P3-3-X1.</title>
        <authorList>
            <person name="Liao L."/>
            <person name="Chen B."/>
        </authorList>
    </citation>
    <scope>NUCLEOTIDE SEQUENCE [LARGE SCALE GENOMIC DNA]</scope>
    <source>
        <strain evidence="2 3">P3-3-X1</strain>
    </source>
</reference>
<dbReference type="Gene3D" id="3.10.450.50">
    <property type="match status" value="1"/>
</dbReference>
<keyword evidence="3" id="KW-1185">Reference proteome</keyword>
<protein>
    <submittedName>
        <fullName evidence="2">Nuclear transport factor 2 family protein</fullName>
    </submittedName>
</protein>
<sequence length="129" mass="14539">MFREAIERHDMDAVEAMLADDVVFHSPVAYTPYPGKPITNAILRAVTEVFEDFRYVRQLQDGREEAYVFEATVDGLELTGVDLLTLDEDGKIVDFMVMTRPLRASQALAARMAERFPQIQQAAADYPAP</sequence>
<accession>A0A4P6MRG4</accession>
<dbReference type="Proteomes" id="UP000290408">
    <property type="component" value="Chromosome"/>
</dbReference>
<feature type="domain" description="SnoaL-like" evidence="1">
    <location>
        <begin position="2"/>
        <end position="94"/>
    </location>
</feature>
<dbReference type="KEGG" id="jli:EXU32_08185"/>
<dbReference type="STRING" id="1216970.GCA_001570985_02085"/>
<organism evidence="2 3">
    <name type="scientific">Janibacter limosus</name>
    <dbReference type="NCBI Taxonomy" id="53458"/>
    <lineage>
        <taxon>Bacteria</taxon>
        <taxon>Bacillati</taxon>
        <taxon>Actinomycetota</taxon>
        <taxon>Actinomycetes</taxon>
        <taxon>Micrococcales</taxon>
        <taxon>Intrasporangiaceae</taxon>
        <taxon>Janibacter</taxon>
    </lineage>
</organism>
<dbReference type="AlphaFoldDB" id="A0A4P6MRG4"/>
<dbReference type="InterPro" id="IPR032710">
    <property type="entry name" value="NTF2-like_dom_sf"/>
</dbReference>